<evidence type="ECO:0000313" key="4">
    <source>
        <dbReference type="EMBL" id="MBR0650145.1"/>
    </source>
</evidence>
<feature type="domain" description="MmgE/PrpD C-terminal" evidence="3">
    <location>
        <begin position="283"/>
        <end position="453"/>
    </location>
</feature>
<dbReference type="Gene3D" id="3.30.1330.120">
    <property type="entry name" value="2-methylcitrate dehydratase PrpD"/>
    <property type="match status" value="1"/>
</dbReference>
<proteinExistence type="inferred from homology"/>
<protein>
    <submittedName>
        <fullName evidence="4">MmgE/PrpD family protein</fullName>
    </submittedName>
</protein>
<organism evidence="4 5">
    <name type="scientific">Neoroseomonas terrae</name>
    <dbReference type="NCBI Taxonomy" id="424799"/>
    <lineage>
        <taxon>Bacteria</taxon>
        <taxon>Pseudomonadati</taxon>
        <taxon>Pseudomonadota</taxon>
        <taxon>Alphaproteobacteria</taxon>
        <taxon>Acetobacterales</taxon>
        <taxon>Acetobacteraceae</taxon>
        <taxon>Neoroseomonas</taxon>
    </lineage>
</organism>
<dbReference type="Pfam" id="PF03972">
    <property type="entry name" value="MmgE_PrpD_N"/>
    <property type="match status" value="1"/>
</dbReference>
<dbReference type="InterPro" id="IPR042188">
    <property type="entry name" value="MmgE/PrpD_sf_2"/>
</dbReference>
<accession>A0ABS5EGK2</accession>
<dbReference type="PANTHER" id="PTHR16943:SF8">
    <property type="entry name" value="2-METHYLCITRATE DEHYDRATASE"/>
    <property type="match status" value="1"/>
</dbReference>
<comment type="similarity">
    <text evidence="1">Belongs to the PrpD family.</text>
</comment>
<dbReference type="InterPro" id="IPR045337">
    <property type="entry name" value="MmgE_PrpD_C"/>
</dbReference>
<evidence type="ECO:0000256" key="1">
    <source>
        <dbReference type="ARBA" id="ARBA00006174"/>
    </source>
</evidence>
<dbReference type="Pfam" id="PF19305">
    <property type="entry name" value="MmgE_PrpD_C"/>
    <property type="match status" value="1"/>
</dbReference>
<dbReference type="RefSeq" id="WP_211868643.1">
    <property type="nucleotide sequence ID" value="NZ_JAAEDI010000010.1"/>
</dbReference>
<dbReference type="InterPro" id="IPR042183">
    <property type="entry name" value="MmgE/PrpD_sf_1"/>
</dbReference>
<gene>
    <name evidence="4" type="ORF">GXW78_10765</name>
</gene>
<dbReference type="Gene3D" id="1.10.4100.10">
    <property type="entry name" value="2-methylcitrate dehydratase PrpD"/>
    <property type="match status" value="1"/>
</dbReference>
<dbReference type="InterPro" id="IPR045336">
    <property type="entry name" value="MmgE_PrpD_N"/>
</dbReference>
<evidence type="ECO:0000259" key="2">
    <source>
        <dbReference type="Pfam" id="PF03972"/>
    </source>
</evidence>
<evidence type="ECO:0000259" key="3">
    <source>
        <dbReference type="Pfam" id="PF19305"/>
    </source>
</evidence>
<comment type="caution">
    <text evidence="4">The sequence shown here is derived from an EMBL/GenBank/DDBJ whole genome shotgun (WGS) entry which is preliminary data.</text>
</comment>
<dbReference type="InterPro" id="IPR036148">
    <property type="entry name" value="MmgE/PrpD_sf"/>
</dbReference>
<reference evidence="5" key="1">
    <citation type="journal article" date="2021" name="Syst. Appl. Microbiol.">
        <title>Roseomonas hellenica sp. nov., isolated from roots of wild-growing Alkanna tinctoria.</title>
        <authorList>
            <person name="Rat A."/>
            <person name="Naranjo H.D."/>
            <person name="Lebbe L."/>
            <person name="Cnockaert M."/>
            <person name="Krigas N."/>
            <person name="Grigoriadou K."/>
            <person name="Maloupa E."/>
            <person name="Willems A."/>
        </authorList>
    </citation>
    <scope>NUCLEOTIDE SEQUENCE [LARGE SCALE GENOMIC DNA]</scope>
    <source>
        <strain evidence="5">LMG 31159</strain>
    </source>
</reference>
<dbReference type="SUPFAM" id="SSF103378">
    <property type="entry name" value="2-methylcitrate dehydratase PrpD"/>
    <property type="match status" value="1"/>
</dbReference>
<dbReference type="Proteomes" id="UP000698752">
    <property type="component" value="Unassembled WGS sequence"/>
</dbReference>
<dbReference type="PANTHER" id="PTHR16943">
    <property type="entry name" value="2-METHYLCITRATE DEHYDRATASE-RELATED"/>
    <property type="match status" value="1"/>
</dbReference>
<dbReference type="InterPro" id="IPR005656">
    <property type="entry name" value="MmgE_PrpD"/>
</dbReference>
<sequence length="468" mass="48976">MSPTLTAPVLRDAVAAPTEARHLARFALALSLDDVPPALIRLAKEHLLDVIGIALASSRFDFGAAILKGASELGTGGQASAIGSGAALPPASAALVNGVLAHGLDFDDTHVGAIYHASAPAMAAVLASGQASRASGEEVLTAFIAALEIGCRLATVGAGKLHDRSFHPTSLFGTFAAAAAAGRLTRTAEEQLVWALGICGSQAAGILERGNSWLKRLHPGWAAHAGLSAVSLARGGFIGPDTVFEGRRGFYFAHTGEIPHGEALPSHRLGREWQAMGIALKPYPCCHFIHAFVDAALELRGKFALPDIAAIECPLTPSLHKMVAEPRERVIRPETIYSAQFSVPYVVALALVTGRVDLASFHDDPLDDPAVLRIAALAECTPDPLSDYPKHFPGEVIVTLKDGRVLRSRKPASLGTPDVPLTAAAVEAKFRANATRAVSAETATAIIEAVNGLEREASLDRLMQLCTA</sequence>
<evidence type="ECO:0000313" key="5">
    <source>
        <dbReference type="Proteomes" id="UP000698752"/>
    </source>
</evidence>
<feature type="domain" description="MmgE/PrpD N-terminal" evidence="2">
    <location>
        <begin position="21"/>
        <end position="256"/>
    </location>
</feature>
<name>A0ABS5EGK2_9PROT</name>
<dbReference type="EMBL" id="JAAEDI010000010">
    <property type="protein sequence ID" value="MBR0650145.1"/>
    <property type="molecule type" value="Genomic_DNA"/>
</dbReference>
<keyword evidence="5" id="KW-1185">Reference proteome</keyword>